<sequence>MRWLILYLRSRHAPMALAVAGACAALMWSLWLVTSTTRQVGAPMVVLTVLLTVSALTTTLVSPDGALDRTAALAWAPRRAAHVLAAFLFVAGLLAVTLVTPARFSPALLVARDTAGLLGLTALGATVISPARSWFLPLGWTLAAIVFPGSGNRLAEALTWQGQDPGNSPAMVTALLLAASGLLAYTLAGPARRAMTEITV</sequence>
<evidence type="ECO:0000256" key="1">
    <source>
        <dbReference type="SAM" id="Phobius"/>
    </source>
</evidence>
<evidence type="ECO:0000313" key="2">
    <source>
        <dbReference type="EMBL" id="GIF08372.1"/>
    </source>
</evidence>
<protein>
    <submittedName>
        <fullName evidence="2">Uncharacterized protein</fullName>
    </submittedName>
</protein>
<accession>A0A919NCM0</accession>
<keyword evidence="3" id="KW-1185">Reference proteome</keyword>
<dbReference type="AlphaFoldDB" id="A0A919NCM0"/>
<name>A0A919NCM0_9ACTN</name>
<keyword evidence="1" id="KW-0472">Membrane</keyword>
<dbReference type="Proteomes" id="UP000629619">
    <property type="component" value="Unassembled WGS sequence"/>
</dbReference>
<reference evidence="2" key="1">
    <citation type="submission" date="2021-01" db="EMBL/GenBank/DDBJ databases">
        <title>Whole genome shotgun sequence of Actinoplanes siamensis NBRC 109076.</title>
        <authorList>
            <person name="Komaki H."/>
            <person name="Tamura T."/>
        </authorList>
    </citation>
    <scope>NUCLEOTIDE SEQUENCE</scope>
    <source>
        <strain evidence="2">NBRC 109076</strain>
    </source>
</reference>
<keyword evidence="1" id="KW-1133">Transmembrane helix</keyword>
<feature type="transmembrane region" description="Helical" evidence="1">
    <location>
        <begin position="81"/>
        <end position="101"/>
    </location>
</feature>
<feature type="transmembrane region" description="Helical" evidence="1">
    <location>
        <begin position="134"/>
        <end position="150"/>
    </location>
</feature>
<dbReference type="PROSITE" id="PS51257">
    <property type="entry name" value="PROKAR_LIPOPROTEIN"/>
    <property type="match status" value="1"/>
</dbReference>
<keyword evidence="1" id="KW-0812">Transmembrane</keyword>
<feature type="transmembrane region" description="Helical" evidence="1">
    <location>
        <begin position="40"/>
        <end position="61"/>
    </location>
</feature>
<gene>
    <name evidence="2" type="ORF">Asi03nite_59100</name>
</gene>
<feature type="transmembrane region" description="Helical" evidence="1">
    <location>
        <begin position="12"/>
        <end position="34"/>
    </location>
</feature>
<organism evidence="2 3">
    <name type="scientific">Actinoplanes siamensis</name>
    <dbReference type="NCBI Taxonomy" id="1223317"/>
    <lineage>
        <taxon>Bacteria</taxon>
        <taxon>Bacillati</taxon>
        <taxon>Actinomycetota</taxon>
        <taxon>Actinomycetes</taxon>
        <taxon>Micromonosporales</taxon>
        <taxon>Micromonosporaceae</taxon>
        <taxon>Actinoplanes</taxon>
    </lineage>
</organism>
<dbReference type="RefSeq" id="WP_203683734.1">
    <property type="nucleotide sequence ID" value="NZ_BOMW01000062.1"/>
</dbReference>
<proteinExistence type="predicted"/>
<evidence type="ECO:0000313" key="3">
    <source>
        <dbReference type="Proteomes" id="UP000629619"/>
    </source>
</evidence>
<comment type="caution">
    <text evidence="2">The sequence shown here is derived from an EMBL/GenBank/DDBJ whole genome shotgun (WGS) entry which is preliminary data.</text>
</comment>
<feature type="transmembrane region" description="Helical" evidence="1">
    <location>
        <begin position="170"/>
        <end position="188"/>
    </location>
</feature>
<feature type="transmembrane region" description="Helical" evidence="1">
    <location>
        <begin position="107"/>
        <end position="127"/>
    </location>
</feature>
<dbReference type="EMBL" id="BOMW01000062">
    <property type="protein sequence ID" value="GIF08372.1"/>
    <property type="molecule type" value="Genomic_DNA"/>
</dbReference>